<comment type="caution">
    <text evidence="5">Lacks conserved residue(s) required for the propagation of feature annotation.</text>
</comment>
<dbReference type="PANTHER" id="PTHR18895">
    <property type="entry name" value="HEMK METHYLTRANSFERASE"/>
    <property type="match status" value="1"/>
</dbReference>
<organism evidence="8 9">
    <name type="scientific">Candidatus Aveggerthella stercoripullorum</name>
    <dbReference type="NCBI Taxonomy" id="2840688"/>
    <lineage>
        <taxon>Bacteria</taxon>
        <taxon>Bacillati</taxon>
        <taxon>Actinomycetota</taxon>
        <taxon>Coriobacteriia</taxon>
        <taxon>Eggerthellales</taxon>
        <taxon>Eggerthellaceae</taxon>
        <taxon>Eggerthellaceae incertae sedis</taxon>
        <taxon>Candidatus Aveggerthella</taxon>
    </lineage>
</organism>
<dbReference type="EC" id="2.1.1.297" evidence="5"/>
<dbReference type="Gene3D" id="1.10.8.10">
    <property type="entry name" value="DNA helicase RuvA subunit, C-terminal domain"/>
    <property type="match status" value="1"/>
</dbReference>
<evidence type="ECO:0000256" key="4">
    <source>
        <dbReference type="ARBA" id="ARBA00048391"/>
    </source>
</evidence>
<dbReference type="InterPro" id="IPR004556">
    <property type="entry name" value="HemK-like"/>
</dbReference>
<keyword evidence="1 5" id="KW-0489">Methyltransferase</keyword>
<evidence type="ECO:0000259" key="7">
    <source>
        <dbReference type="Pfam" id="PF17827"/>
    </source>
</evidence>
<dbReference type="CDD" id="cd02440">
    <property type="entry name" value="AdoMet_MTases"/>
    <property type="match status" value="1"/>
</dbReference>
<dbReference type="Pfam" id="PF17827">
    <property type="entry name" value="PrmC_N"/>
    <property type="match status" value="1"/>
</dbReference>
<sequence length="363" mass="39158">MSGVVWTVKSALDWTEGYLARKGDESPRTSAQWLLCEACGLSRVELYTEFERPLSREELDRLHGWVARRGAGEPLQYITGETAFRYLTLKVARGVLIPRPETEVLVSEGIAALRAEQRRQEEAAWEAFVALAAERARKAREEHTGAQNGTGSDVGLGRGVNAGVDSDVDADAVDGILLDMEAFEPPSFEPLVVDLCTGSGCIACSVATEVPGARVIATDIAPEAVLLARENVRAVGVEERVKVLACDLGESVPERFEGKIDLVISNPPYVPSGIMEDIPAEVRDFEPSLALDGGADGLDVFRRIVPFAAHMLRPKGTLAVELHEEGMDRAVAVAEAGGFDHVRVVNDLAARPRVLVAEKPAAR</sequence>
<comment type="caution">
    <text evidence="8">The sequence shown here is derived from an EMBL/GenBank/DDBJ whole genome shotgun (WGS) entry which is preliminary data.</text>
</comment>
<dbReference type="GO" id="GO:0102559">
    <property type="term" value="F:peptide chain release factor N(5)-glutamine methyltransferase activity"/>
    <property type="evidence" value="ECO:0007669"/>
    <property type="project" value="UniProtKB-EC"/>
</dbReference>
<dbReference type="EMBL" id="DVGB01000014">
    <property type="protein sequence ID" value="HIR00927.1"/>
    <property type="molecule type" value="Genomic_DNA"/>
</dbReference>
<keyword evidence="3 5" id="KW-0949">S-adenosyl-L-methionine</keyword>
<dbReference type="InterPro" id="IPR019874">
    <property type="entry name" value="RF_methyltr_PrmC"/>
</dbReference>
<gene>
    <name evidence="5" type="primary">prmC</name>
    <name evidence="8" type="ORF">IAA69_01425</name>
</gene>
<evidence type="ECO:0000256" key="1">
    <source>
        <dbReference type="ARBA" id="ARBA00022603"/>
    </source>
</evidence>
<dbReference type="NCBIfam" id="TIGR00536">
    <property type="entry name" value="hemK_fam"/>
    <property type="match status" value="1"/>
</dbReference>
<evidence type="ECO:0000256" key="5">
    <source>
        <dbReference type="HAMAP-Rule" id="MF_02126"/>
    </source>
</evidence>
<dbReference type="Proteomes" id="UP000824261">
    <property type="component" value="Unassembled WGS sequence"/>
</dbReference>
<dbReference type="AlphaFoldDB" id="A0A9D0ZZ19"/>
<feature type="binding site" evidence="5">
    <location>
        <position position="219"/>
    </location>
    <ligand>
        <name>S-adenosyl-L-methionine</name>
        <dbReference type="ChEBI" id="CHEBI:59789"/>
    </ligand>
</feature>
<feature type="domain" description="Methyltransferase small" evidence="6">
    <location>
        <begin position="181"/>
        <end position="270"/>
    </location>
</feature>
<dbReference type="GO" id="GO:0003676">
    <property type="term" value="F:nucleic acid binding"/>
    <property type="evidence" value="ECO:0007669"/>
    <property type="project" value="InterPro"/>
</dbReference>
<evidence type="ECO:0000313" key="9">
    <source>
        <dbReference type="Proteomes" id="UP000824261"/>
    </source>
</evidence>
<accession>A0A9D0ZZ19</accession>
<evidence type="ECO:0000256" key="2">
    <source>
        <dbReference type="ARBA" id="ARBA00022679"/>
    </source>
</evidence>
<dbReference type="Gene3D" id="3.40.50.150">
    <property type="entry name" value="Vaccinia Virus protein VP39"/>
    <property type="match status" value="1"/>
</dbReference>
<keyword evidence="2 5" id="KW-0808">Transferase</keyword>
<feature type="binding site" evidence="5">
    <location>
        <begin position="266"/>
        <end position="269"/>
    </location>
    <ligand>
        <name>substrate</name>
    </ligand>
</feature>
<dbReference type="InterPro" id="IPR007848">
    <property type="entry name" value="Small_mtfrase_dom"/>
</dbReference>
<dbReference type="PROSITE" id="PS00092">
    <property type="entry name" value="N6_MTASE"/>
    <property type="match status" value="1"/>
</dbReference>
<evidence type="ECO:0000259" key="6">
    <source>
        <dbReference type="Pfam" id="PF05175"/>
    </source>
</evidence>
<evidence type="ECO:0000256" key="3">
    <source>
        <dbReference type="ARBA" id="ARBA00022691"/>
    </source>
</evidence>
<dbReference type="GO" id="GO:0032259">
    <property type="term" value="P:methylation"/>
    <property type="evidence" value="ECO:0007669"/>
    <property type="project" value="UniProtKB-KW"/>
</dbReference>
<feature type="binding site" evidence="5">
    <location>
        <position position="266"/>
    </location>
    <ligand>
        <name>S-adenosyl-L-methionine</name>
        <dbReference type="ChEBI" id="CHEBI:59789"/>
    </ligand>
</feature>
<evidence type="ECO:0000313" key="8">
    <source>
        <dbReference type="EMBL" id="HIR00927.1"/>
    </source>
</evidence>
<dbReference type="Pfam" id="PF05175">
    <property type="entry name" value="MTS"/>
    <property type="match status" value="1"/>
</dbReference>
<reference evidence="8" key="1">
    <citation type="submission" date="2020-10" db="EMBL/GenBank/DDBJ databases">
        <authorList>
            <person name="Gilroy R."/>
        </authorList>
    </citation>
    <scope>NUCLEOTIDE SEQUENCE</scope>
    <source>
        <strain evidence="8">ChiGjej1B1-2707</strain>
    </source>
</reference>
<dbReference type="SUPFAM" id="SSF53335">
    <property type="entry name" value="S-adenosyl-L-methionine-dependent methyltransferases"/>
    <property type="match status" value="1"/>
</dbReference>
<dbReference type="HAMAP" id="MF_02126">
    <property type="entry name" value="RF_methyltr_PrmC"/>
    <property type="match status" value="1"/>
</dbReference>
<reference evidence="8" key="2">
    <citation type="journal article" date="2021" name="PeerJ">
        <title>Extensive microbial diversity within the chicken gut microbiome revealed by metagenomics and culture.</title>
        <authorList>
            <person name="Gilroy R."/>
            <person name="Ravi A."/>
            <person name="Getino M."/>
            <person name="Pursley I."/>
            <person name="Horton D.L."/>
            <person name="Alikhan N.F."/>
            <person name="Baker D."/>
            <person name="Gharbi K."/>
            <person name="Hall N."/>
            <person name="Watson M."/>
            <person name="Adriaenssens E.M."/>
            <person name="Foster-Nyarko E."/>
            <person name="Jarju S."/>
            <person name="Secka A."/>
            <person name="Antonio M."/>
            <person name="Oren A."/>
            <person name="Chaudhuri R.R."/>
            <person name="La Ragione R."/>
            <person name="Hildebrand F."/>
            <person name="Pallen M.J."/>
        </authorList>
    </citation>
    <scope>NUCLEOTIDE SEQUENCE</scope>
    <source>
        <strain evidence="8">ChiGjej1B1-2707</strain>
    </source>
</reference>
<feature type="domain" description="Release factor glutamine methyltransferase N-terminal" evidence="7">
    <location>
        <begin position="11"/>
        <end position="80"/>
    </location>
</feature>
<dbReference type="InterPro" id="IPR050320">
    <property type="entry name" value="N5-glutamine_MTase"/>
</dbReference>
<comment type="catalytic activity">
    <reaction evidence="4 5">
        <text>L-glutaminyl-[peptide chain release factor] + S-adenosyl-L-methionine = N(5)-methyl-L-glutaminyl-[peptide chain release factor] + S-adenosyl-L-homocysteine + H(+)</text>
        <dbReference type="Rhea" id="RHEA:42896"/>
        <dbReference type="Rhea" id="RHEA-COMP:10271"/>
        <dbReference type="Rhea" id="RHEA-COMP:10272"/>
        <dbReference type="ChEBI" id="CHEBI:15378"/>
        <dbReference type="ChEBI" id="CHEBI:30011"/>
        <dbReference type="ChEBI" id="CHEBI:57856"/>
        <dbReference type="ChEBI" id="CHEBI:59789"/>
        <dbReference type="ChEBI" id="CHEBI:61891"/>
        <dbReference type="EC" id="2.1.1.297"/>
    </reaction>
</comment>
<protein>
    <recommendedName>
        <fullName evidence="5">Release factor glutamine methyltransferase</fullName>
        <shortName evidence="5">RF MTase</shortName>
        <ecNumber evidence="5">2.1.1.297</ecNumber>
    </recommendedName>
    <alternativeName>
        <fullName evidence="5">N5-glutamine methyltransferase PrmC</fullName>
    </alternativeName>
    <alternativeName>
        <fullName evidence="5">Protein-(glutamine-N5) MTase PrmC</fullName>
    </alternativeName>
    <alternativeName>
        <fullName evidence="5">Protein-glutamine N-methyltransferase PrmC</fullName>
    </alternativeName>
</protein>
<comment type="function">
    <text evidence="5">Methylates the class 1 translation termination release factors RF1/PrfA and RF2/PrfB on the glutamine residue of the universally conserved GGQ motif.</text>
</comment>
<comment type="similarity">
    <text evidence="5">Belongs to the protein N5-glutamine methyltransferase family. PrmC subfamily.</text>
</comment>
<name>A0A9D0ZZ19_9ACTN</name>
<proteinExistence type="inferred from homology"/>
<dbReference type="PANTHER" id="PTHR18895:SF74">
    <property type="entry name" value="MTRF1L RELEASE FACTOR GLUTAMINE METHYLTRANSFERASE"/>
    <property type="match status" value="1"/>
</dbReference>
<dbReference type="InterPro" id="IPR029063">
    <property type="entry name" value="SAM-dependent_MTases_sf"/>
</dbReference>
<dbReference type="InterPro" id="IPR040758">
    <property type="entry name" value="PrmC_N"/>
</dbReference>
<dbReference type="InterPro" id="IPR002052">
    <property type="entry name" value="DNA_methylase_N6_adenine_CS"/>
</dbReference>